<feature type="domain" description="Thioredoxin" evidence="9">
    <location>
        <begin position="6"/>
        <end position="142"/>
    </location>
</feature>
<dbReference type="Gene3D" id="3.40.30.10">
    <property type="entry name" value="Glutaredoxin"/>
    <property type="match status" value="2"/>
</dbReference>
<dbReference type="EMBL" id="LFJN01000002">
    <property type="protein sequence ID" value="KPI45367.1"/>
    <property type="molecule type" value="Genomic_DNA"/>
</dbReference>
<reference evidence="10 11" key="1">
    <citation type="submission" date="2015-06" db="EMBL/GenBank/DDBJ databases">
        <title>Draft genome of the ant-associated black yeast Phialophora attae CBS 131958.</title>
        <authorList>
            <person name="Moreno L.F."/>
            <person name="Stielow B.J."/>
            <person name="de Hoog S."/>
            <person name="Vicente V.A."/>
            <person name="Weiss V.A."/>
            <person name="de Vries M."/>
            <person name="Cruz L.M."/>
            <person name="Souza E.M."/>
        </authorList>
    </citation>
    <scope>NUCLEOTIDE SEQUENCE [LARGE SCALE GENOMIC DNA]</scope>
    <source>
        <strain evidence="10 11">CBS 131958</strain>
    </source>
</reference>
<keyword evidence="4" id="KW-1015">Disulfide bond</keyword>
<dbReference type="PROSITE" id="PS51352">
    <property type="entry name" value="THIOREDOXIN_2"/>
    <property type="match status" value="1"/>
</dbReference>
<dbReference type="PROSITE" id="PS00194">
    <property type="entry name" value="THIOREDOXIN_1"/>
    <property type="match status" value="1"/>
</dbReference>
<comment type="subcellular location">
    <subcellularLocation>
        <location evidence="2">Endoplasmic reticulum lumen</location>
    </subcellularLocation>
</comment>
<organism evidence="10 11">
    <name type="scientific">Cyphellophora attinorum</name>
    <dbReference type="NCBI Taxonomy" id="1664694"/>
    <lineage>
        <taxon>Eukaryota</taxon>
        <taxon>Fungi</taxon>
        <taxon>Dikarya</taxon>
        <taxon>Ascomycota</taxon>
        <taxon>Pezizomycotina</taxon>
        <taxon>Eurotiomycetes</taxon>
        <taxon>Chaetothyriomycetidae</taxon>
        <taxon>Chaetothyriales</taxon>
        <taxon>Cyphellophoraceae</taxon>
        <taxon>Cyphellophora</taxon>
    </lineage>
</organism>
<comment type="catalytic activity">
    <reaction evidence="1">
        <text>Catalyzes the rearrangement of -S-S- bonds in proteins.</text>
        <dbReference type="EC" id="5.3.4.1"/>
    </reaction>
</comment>
<dbReference type="OrthoDB" id="10264505at2759"/>
<evidence type="ECO:0000256" key="8">
    <source>
        <dbReference type="SAM" id="SignalP"/>
    </source>
</evidence>
<dbReference type="Proteomes" id="UP000038010">
    <property type="component" value="Unassembled WGS sequence"/>
</dbReference>
<evidence type="ECO:0000259" key="9">
    <source>
        <dbReference type="PROSITE" id="PS51352"/>
    </source>
</evidence>
<evidence type="ECO:0000256" key="3">
    <source>
        <dbReference type="ARBA" id="ARBA00012723"/>
    </source>
</evidence>
<gene>
    <name evidence="10" type="ORF">AB675_2800</name>
</gene>
<evidence type="ECO:0000313" key="10">
    <source>
        <dbReference type="EMBL" id="KPI45367.1"/>
    </source>
</evidence>
<evidence type="ECO:0000256" key="1">
    <source>
        <dbReference type="ARBA" id="ARBA00001182"/>
    </source>
</evidence>
<evidence type="ECO:0000313" key="11">
    <source>
        <dbReference type="Proteomes" id="UP000038010"/>
    </source>
</evidence>
<dbReference type="VEuPathDB" id="FungiDB:AB675_2800"/>
<sequence length="470" mass="50411">MALKGGILTLLAFAGTLVHADGIYSKGSPVLQVNAKTYDSLIAQSNHTSILEFYAPWCGHCQNLKPAYEKAAKNLDGLAKVAAINCDDDSNKPFCGQMGVQGFPTLKIVKPGTKRGKPVVEDYQGPRTAKGIVDAVVDKIPNHVRKLQSSTFDEWLGDKSVTAKAVLFTEKGTTSALLRAVAIDFLGAIKVSQVRSKETDLVEKYGVTKFPSLVLIPGDEVEPVTYSGEMKKQPIVDFLSQAASPNKDTVSEKAKPKPSKSKDPKKSASAKSAFSKASEAHMSADLEDELGASTIILDDSTPTESPLPIVEDSKPAVVEDIPPIASLTTPAELIEAALGPKKGTCILVLLPPATEGSLSEDAASALNFFAQSADKHQKRHDSVFPFYSVPAENEQAKVLRKDLGLKESELEIVALNNKRGWWRHFEAKSASTTDLETFIDNIKLGEGSKLKLPANFGTGPSAEDQGHSEL</sequence>
<proteinExistence type="predicted"/>
<evidence type="ECO:0000256" key="7">
    <source>
        <dbReference type="SAM" id="MobiDB-lite"/>
    </source>
</evidence>
<dbReference type="SUPFAM" id="SSF52833">
    <property type="entry name" value="Thioredoxin-like"/>
    <property type="match status" value="2"/>
</dbReference>
<feature type="chain" id="PRO_5005879556" description="protein disulfide-isomerase" evidence="8">
    <location>
        <begin position="21"/>
        <end position="470"/>
    </location>
</feature>
<dbReference type="PANTHER" id="PTHR45815:SF3">
    <property type="entry name" value="PROTEIN DISULFIDE-ISOMERASE A6"/>
    <property type="match status" value="1"/>
</dbReference>
<dbReference type="STRING" id="1664694.A0A0N1P493"/>
<dbReference type="GO" id="GO:0015035">
    <property type="term" value="F:protein-disulfide reductase activity"/>
    <property type="evidence" value="ECO:0007669"/>
    <property type="project" value="TreeGrafter"/>
</dbReference>
<evidence type="ECO:0000256" key="4">
    <source>
        <dbReference type="ARBA" id="ARBA00023157"/>
    </source>
</evidence>
<dbReference type="RefSeq" id="XP_018005330.1">
    <property type="nucleotide sequence ID" value="XM_018142800.1"/>
</dbReference>
<dbReference type="InterPro" id="IPR041269">
    <property type="entry name" value="QSOX_Trx1"/>
</dbReference>
<dbReference type="CDD" id="cd03002">
    <property type="entry name" value="PDI_a_MPD1_like"/>
    <property type="match status" value="1"/>
</dbReference>
<accession>A0A0N1P493</accession>
<keyword evidence="5" id="KW-0413">Isomerase</keyword>
<evidence type="ECO:0000256" key="5">
    <source>
        <dbReference type="ARBA" id="ARBA00023235"/>
    </source>
</evidence>
<dbReference type="PRINTS" id="PR00421">
    <property type="entry name" value="THIOREDOXIN"/>
</dbReference>
<dbReference type="GO" id="GO:0034976">
    <property type="term" value="P:response to endoplasmic reticulum stress"/>
    <property type="evidence" value="ECO:0007669"/>
    <property type="project" value="TreeGrafter"/>
</dbReference>
<feature type="region of interest" description="Disordered" evidence="7">
    <location>
        <begin position="241"/>
        <end position="274"/>
    </location>
</feature>
<keyword evidence="8" id="KW-0732">Signal</keyword>
<feature type="signal peptide" evidence="8">
    <location>
        <begin position="1"/>
        <end position="20"/>
    </location>
</feature>
<dbReference type="GO" id="GO:0005788">
    <property type="term" value="C:endoplasmic reticulum lumen"/>
    <property type="evidence" value="ECO:0007669"/>
    <property type="project" value="UniProtKB-SubCell"/>
</dbReference>
<dbReference type="InterPro" id="IPR017937">
    <property type="entry name" value="Thioredoxin_CS"/>
</dbReference>
<evidence type="ECO:0000256" key="2">
    <source>
        <dbReference type="ARBA" id="ARBA00004319"/>
    </source>
</evidence>
<dbReference type="InterPro" id="IPR057305">
    <property type="entry name" value="Thioredox_PDIA6_C"/>
</dbReference>
<keyword evidence="6" id="KW-0676">Redox-active center</keyword>
<dbReference type="GO" id="GO:0003756">
    <property type="term" value="F:protein disulfide isomerase activity"/>
    <property type="evidence" value="ECO:0007669"/>
    <property type="project" value="UniProtKB-EC"/>
</dbReference>
<feature type="compositionally biased region" description="Basic and acidic residues" evidence="7">
    <location>
        <begin position="249"/>
        <end position="266"/>
    </location>
</feature>
<dbReference type="EC" id="5.3.4.1" evidence="3"/>
<evidence type="ECO:0000256" key="6">
    <source>
        <dbReference type="ARBA" id="ARBA00023284"/>
    </source>
</evidence>
<dbReference type="Pfam" id="PF18108">
    <property type="entry name" value="QSOX_Trx1"/>
    <property type="match status" value="1"/>
</dbReference>
<dbReference type="Pfam" id="PF00085">
    <property type="entry name" value="Thioredoxin"/>
    <property type="match status" value="1"/>
</dbReference>
<dbReference type="InterPro" id="IPR013766">
    <property type="entry name" value="Thioredoxin_domain"/>
</dbReference>
<dbReference type="InterPro" id="IPR036249">
    <property type="entry name" value="Thioredoxin-like_sf"/>
</dbReference>
<name>A0A0N1P493_9EURO</name>
<comment type="caution">
    <text evidence="10">The sequence shown here is derived from an EMBL/GenBank/DDBJ whole genome shotgun (WGS) entry which is preliminary data.</text>
</comment>
<dbReference type="GeneID" id="28734680"/>
<dbReference type="PANTHER" id="PTHR45815">
    <property type="entry name" value="PROTEIN DISULFIDE-ISOMERASE A6"/>
    <property type="match status" value="1"/>
</dbReference>
<protein>
    <recommendedName>
        <fullName evidence="3">protein disulfide-isomerase</fullName>
        <ecNumber evidence="3">5.3.4.1</ecNumber>
    </recommendedName>
</protein>
<dbReference type="Pfam" id="PF24541">
    <property type="entry name" value="Thioredox_PDIA6_C"/>
    <property type="match status" value="1"/>
</dbReference>
<keyword evidence="11" id="KW-1185">Reference proteome</keyword>
<dbReference type="AlphaFoldDB" id="A0A0N1P493"/>